<evidence type="ECO:0000313" key="5">
    <source>
        <dbReference type="Proteomes" id="UP000736583"/>
    </source>
</evidence>
<keyword evidence="2" id="KW-1003">Cell membrane</keyword>
<accession>A0ABS6EVS3</accession>
<keyword evidence="5" id="KW-1185">Reference proteome</keyword>
<dbReference type="Proteomes" id="UP000736583">
    <property type="component" value="Unassembled WGS sequence"/>
</dbReference>
<dbReference type="Pfam" id="PF02823">
    <property type="entry name" value="ATP-synt_DE_N"/>
    <property type="match status" value="1"/>
</dbReference>
<sequence>MMELMSLNILTPDKEIYSGQIKKLFTENAEGSFEVLPRHGAMITVVVPSTVQFIGEDEKKYRVSISEGVLTVKDNNISVACKNAEWDK</sequence>
<reference evidence="4 5" key="1">
    <citation type="submission" date="2021-06" db="EMBL/GenBank/DDBJ databases">
        <authorList>
            <person name="Sun Q."/>
            <person name="Li D."/>
        </authorList>
    </citation>
    <scope>NUCLEOTIDE SEQUENCE [LARGE SCALE GENOMIC DNA]</scope>
    <source>
        <strain evidence="4 5">MSJ-4</strain>
    </source>
</reference>
<dbReference type="InterPro" id="IPR020546">
    <property type="entry name" value="ATP_synth_F1_dsu/esu_N"/>
</dbReference>
<name>A0ABS6EVS3_9CLOT</name>
<keyword evidence="2" id="KW-0472">Membrane</keyword>
<proteinExistence type="predicted"/>
<comment type="caution">
    <text evidence="4">The sequence shown here is derived from an EMBL/GenBank/DDBJ whole genome shotgun (WGS) entry which is preliminary data.</text>
</comment>
<dbReference type="RefSeq" id="WP_216455547.1">
    <property type="nucleotide sequence ID" value="NZ_JAHLQL010000001.1"/>
</dbReference>
<gene>
    <name evidence="4" type="ORF">KQI89_00935</name>
</gene>
<protein>
    <recommendedName>
        <fullName evidence="3">ATP synthase F1 complex delta/epsilon subunit N-terminal domain-containing protein</fullName>
    </recommendedName>
</protein>
<organism evidence="4 5">
    <name type="scientific">Clostridium simiarum</name>
    <dbReference type="NCBI Taxonomy" id="2841506"/>
    <lineage>
        <taxon>Bacteria</taxon>
        <taxon>Bacillati</taxon>
        <taxon>Bacillota</taxon>
        <taxon>Clostridia</taxon>
        <taxon>Eubacteriales</taxon>
        <taxon>Clostridiaceae</taxon>
        <taxon>Clostridium</taxon>
    </lineage>
</organism>
<evidence type="ECO:0000259" key="3">
    <source>
        <dbReference type="Pfam" id="PF02823"/>
    </source>
</evidence>
<feature type="domain" description="ATP synthase F1 complex delta/epsilon subunit N-terminal" evidence="3">
    <location>
        <begin position="5"/>
        <end position="84"/>
    </location>
</feature>
<dbReference type="EMBL" id="JAHLQL010000001">
    <property type="protein sequence ID" value="MBU5590323.1"/>
    <property type="molecule type" value="Genomic_DNA"/>
</dbReference>
<evidence type="ECO:0000313" key="4">
    <source>
        <dbReference type="EMBL" id="MBU5590323.1"/>
    </source>
</evidence>
<dbReference type="InterPro" id="IPR001469">
    <property type="entry name" value="ATP_synth_F1_dsu/esu"/>
</dbReference>
<evidence type="ECO:0000256" key="2">
    <source>
        <dbReference type="ARBA" id="ARBA00022475"/>
    </source>
</evidence>
<dbReference type="CDD" id="cd12152">
    <property type="entry name" value="F1-ATPase_delta"/>
    <property type="match status" value="1"/>
</dbReference>
<comment type="subcellular location">
    <subcellularLocation>
        <location evidence="1">Endomembrane system</location>
        <topology evidence="1">Peripheral membrane protein</topology>
    </subcellularLocation>
</comment>
<evidence type="ECO:0000256" key="1">
    <source>
        <dbReference type="ARBA" id="ARBA00004184"/>
    </source>
</evidence>